<feature type="signal peptide" evidence="2">
    <location>
        <begin position="1"/>
        <end position="21"/>
    </location>
</feature>
<dbReference type="InterPro" id="IPR053183">
    <property type="entry name" value="ASL1"/>
</dbReference>
<evidence type="ECO:0000256" key="1">
    <source>
        <dbReference type="SAM" id="MobiDB-lite"/>
    </source>
</evidence>
<dbReference type="AlphaFoldDB" id="A0A1Q8S1W7"/>
<dbReference type="GO" id="GO:0009277">
    <property type="term" value="C:fungal-type cell wall"/>
    <property type="evidence" value="ECO:0007669"/>
    <property type="project" value="TreeGrafter"/>
</dbReference>
<feature type="chain" id="PRO_5013294106" evidence="2">
    <location>
        <begin position="22"/>
        <end position="382"/>
    </location>
</feature>
<name>A0A1Q8S1W7_9PEZI</name>
<dbReference type="EMBL" id="MPGH01000037">
    <property type="protein sequence ID" value="OLN95397.1"/>
    <property type="molecule type" value="Genomic_DNA"/>
</dbReference>
<evidence type="ECO:0000256" key="2">
    <source>
        <dbReference type="SAM" id="SignalP"/>
    </source>
</evidence>
<dbReference type="Gene3D" id="3.20.20.80">
    <property type="entry name" value="Glycosidases"/>
    <property type="match status" value="1"/>
</dbReference>
<protein>
    <submittedName>
        <fullName evidence="4">Alkali-sensitive linkage protein 1-like protein 2</fullName>
    </submittedName>
</protein>
<organism evidence="4 5">
    <name type="scientific">Colletotrichum chlorophyti</name>
    <dbReference type="NCBI Taxonomy" id="708187"/>
    <lineage>
        <taxon>Eukaryota</taxon>
        <taxon>Fungi</taxon>
        <taxon>Dikarya</taxon>
        <taxon>Ascomycota</taxon>
        <taxon>Pezizomycotina</taxon>
        <taxon>Sordariomycetes</taxon>
        <taxon>Hypocreomycetidae</taxon>
        <taxon>Glomerellales</taxon>
        <taxon>Glomerellaceae</taxon>
        <taxon>Colletotrichum</taxon>
    </lineage>
</organism>
<evidence type="ECO:0000259" key="3">
    <source>
        <dbReference type="Pfam" id="PF11790"/>
    </source>
</evidence>
<proteinExistence type="predicted"/>
<reference evidence="4 5" key="1">
    <citation type="submission" date="2016-11" db="EMBL/GenBank/DDBJ databases">
        <title>Draft Genome Assembly of Colletotrichum chlorophyti a pathogen of herbaceous plants.</title>
        <authorList>
            <person name="Gan P."/>
            <person name="Narusaka M."/>
            <person name="Tsushima A."/>
            <person name="Narusaka Y."/>
            <person name="Takano Y."/>
            <person name="Shirasu K."/>
        </authorList>
    </citation>
    <scope>NUCLEOTIDE SEQUENCE [LARGE SCALE GENOMIC DNA]</scope>
    <source>
        <strain evidence="4 5">NTL11</strain>
    </source>
</reference>
<gene>
    <name evidence="4" type="ORF">CCHL11_04736</name>
</gene>
<evidence type="ECO:0000313" key="5">
    <source>
        <dbReference type="Proteomes" id="UP000186583"/>
    </source>
</evidence>
<keyword evidence="5" id="KW-1185">Reference proteome</keyword>
<dbReference type="PANTHER" id="PTHR34154">
    <property type="entry name" value="ALKALI-SENSITIVE LINKAGE PROTEIN 1"/>
    <property type="match status" value="1"/>
</dbReference>
<keyword evidence="2" id="KW-0732">Signal</keyword>
<sequence>MYTKKALSVVASLALAEQALGFNTHRHAQAHVDKQRDVHVEWEIVTHYVYVTVTEGEPVPTSTPTPSQPAAPEYQYSSSSRPTVTSTSVIVVPTPTPTPAPVAAAPSTTLATSVKASQAPVIQQAQVAVASSSKPTASSSAVSASALGSKRGIAYNSASLANAFFTSGTSDCSWAYNWDSLDNGLTSGPQFVPMLWGPVETHTNRWQQNADASIAKGSTHILSFNECDNAGQCNLDAASAAAAHVKWLNPFASQVKIGSPAITNSNIAGEGLDWLKAWVSACDTAGCAYDFCVTHWYSPANAAQTLFDHLQSVHEICGGKPVWLTEFAPLGSDAEALSFVQTNIPKLDEVEYLERYSYFMAKDGVLNSGTGLSALGQAYVSA</sequence>
<comment type="caution">
    <text evidence="4">The sequence shown here is derived from an EMBL/GenBank/DDBJ whole genome shotgun (WGS) entry which is preliminary data.</text>
</comment>
<feature type="region of interest" description="Disordered" evidence="1">
    <location>
        <begin position="56"/>
        <end position="81"/>
    </location>
</feature>
<feature type="domain" description="Asl1-like glycosyl hydrolase catalytic" evidence="3">
    <location>
        <begin position="152"/>
        <end position="379"/>
    </location>
</feature>
<dbReference type="InterPro" id="IPR024655">
    <property type="entry name" value="Asl1_glyco_hydro_catalytic"/>
</dbReference>
<dbReference type="GO" id="GO:0071966">
    <property type="term" value="P:fungal-type cell wall polysaccharide metabolic process"/>
    <property type="evidence" value="ECO:0007669"/>
    <property type="project" value="TreeGrafter"/>
</dbReference>
<evidence type="ECO:0000313" key="4">
    <source>
        <dbReference type="EMBL" id="OLN95397.1"/>
    </source>
</evidence>
<dbReference type="STRING" id="708187.A0A1Q8S1W7"/>
<dbReference type="OrthoDB" id="43654at2759"/>
<dbReference type="SUPFAM" id="SSF51445">
    <property type="entry name" value="(Trans)glycosidases"/>
    <property type="match status" value="1"/>
</dbReference>
<dbReference type="InterPro" id="IPR017853">
    <property type="entry name" value="GH"/>
</dbReference>
<dbReference type="PANTHER" id="PTHR34154:SF10">
    <property type="entry name" value="ASL1-LIKE GLYCOSYL HYDROLASE CATALYTIC DOMAIN-CONTAINING PROTEIN"/>
    <property type="match status" value="1"/>
</dbReference>
<dbReference type="Proteomes" id="UP000186583">
    <property type="component" value="Unassembled WGS sequence"/>
</dbReference>
<accession>A0A1Q8S1W7</accession>
<dbReference type="Pfam" id="PF11790">
    <property type="entry name" value="Glyco_hydro_cc"/>
    <property type="match status" value="1"/>
</dbReference>